<dbReference type="GO" id="GO:0005769">
    <property type="term" value="C:early endosome"/>
    <property type="evidence" value="ECO:0007669"/>
    <property type="project" value="TreeGrafter"/>
</dbReference>
<dbReference type="InterPro" id="IPR007110">
    <property type="entry name" value="Ig-like_dom"/>
</dbReference>
<sequence length="348" mass="38168">GFQSTGLCGCLPGGRVDDRGKRWNREQIQELTHVSHVISPSSLSAWKGSCVLIPCQVAGKSDAGPVNATAVAWYFDSKTAEEHAQLASPSFQGRVKFVGDLNRGDCSLMVTQLRTRDNGTYGARVAASVANHPWQLKWFLAATSPPKPRMDVIPAVIQEGRATQVICSIPYDCTSESITLTITDTKGNRLSLENATIENRKLQAVLSFEATREDHRKKLRCSLKGKDWAKVTHSTLELDVKFAPKNVRVSYVNNHPPIKQGDAVMLRCEVGEQNPRSIWYNWLRSSSHTVEMLHSGSKVLAFSATKGPVFSYTCEACNVVGCASSSAVTVDVYLKGDLIGKHSLVSRY</sequence>
<dbReference type="InterPro" id="IPR036179">
    <property type="entry name" value="Ig-like_dom_sf"/>
</dbReference>
<reference evidence="2" key="2">
    <citation type="submission" date="2025-09" db="UniProtKB">
        <authorList>
            <consortium name="Ensembl"/>
        </authorList>
    </citation>
    <scope>IDENTIFICATION</scope>
</reference>
<dbReference type="OMA" id="CETFNIN"/>
<dbReference type="AlphaFoldDB" id="A0A8D2KS30"/>
<dbReference type="GO" id="GO:0055037">
    <property type="term" value="C:recycling endosome"/>
    <property type="evidence" value="ECO:0007669"/>
    <property type="project" value="TreeGrafter"/>
</dbReference>
<dbReference type="Proteomes" id="UP000694545">
    <property type="component" value="Unplaced"/>
</dbReference>
<dbReference type="SUPFAM" id="SSF48726">
    <property type="entry name" value="Immunoglobulin"/>
    <property type="match status" value="2"/>
</dbReference>
<feature type="domain" description="Ig-like" evidence="1">
    <location>
        <begin position="26"/>
        <end position="121"/>
    </location>
</feature>
<dbReference type="GO" id="GO:0019903">
    <property type="term" value="F:protein phosphatase binding"/>
    <property type="evidence" value="ECO:0007669"/>
    <property type="project" value="TreeGrafter"/>
</dbReference>
<name>A0A8D2KS30_VARKO</name>
<keyword evidence="3" id="KW-1185">Reference proteome</keyword>
<evidence type="ECO:0000313" key="3">
    <source>
        <dbReference type="Proteomes" id="UP000694545"/>
    </source>
</evidence>
<dbReference type="GO" id="GO:0033691">
    <property type="term" value="F:sialic acid binding"/>
    <property type="evidence" value="ECO:0007669"/>
    <property type="project" value="TreeGrafter"/>
</dbReference>
<dbReference type="GO" id="GO:0009897">
    <property type="term" value="C:external side of plasma membrane"/>
    <property type="evidence" value="ECO:0007669"/>
    <property type="project" value="TreeGrafter"/>
</dbReference>
<protein>
    <recommendedName>
        <fullName evidence="1">Ig-like domain-containing protein</fullName>
    </recommendedName>
</protein>
<dbReference type="PANTHER" id="PTHR46958:SF1">
    <property type="entry name" value="B-CELL RECEPTOR CD22"/>
    <property type="match status" value="1"/>
</dbReference>
<dbReference type="Gene3D" id="2.60.40.10">
    <property type="entry name" value="Immunoglobulins"/>
    <property type="match status" value="3"/>
</dbReference>
<dbReference type="Pfam" id="PF07686">
    <property type="entry name" value="V-set"/>
    <property type="match status" value="1"/>
</dbReference>
<feature type="domain" description="Ig-like" evidence="1">
    <location>
        <begin position="244"/>
        <end position="331"/>
    </location>
</feature>
<evidence type="ECO:0000313" key="2">
    <source>
        <dbReference type="Ensembl" id="ENSVKKP00000003108.1"/>
    </source>
</evidence>
<dbReference type="GO" id="GO:0042113">
    <property type="term" value="P:B cell activation"/>
    <property type="evidence" value="ECO:0007669"/>
    <property type="project" value="TreeGrafter"/>
</dbReference>
<dbReference type="InterPro" id="IPR013783">
    <property type="entry name" value="Ig-like_fold"/>
</dbReference>
<dbReference type="GO" id="GO:0070062">
    <property type="term" value="C:extracellular exosome"/>
    <property type="evidence" value="ECO:0007669"/>
    <property type="project" value="TreeGrafter"/>
</dbReference>
<dbReference type="GO" id="GO:0030888">
    <property type="term" value="P:regulation of B cell proliferation"/>
    <property type="evidence" value="ECO:0007669"/>
    <property type="project" value="TreeGrafter"/>
</dbReference>
<evidence type="ECO:0000259" key="1">
    <source>
        <dbReference type="PROSITE" id="PS50835"/>
    </source>
</evidence>
<reference evidence="2" key="1">
    <citation type="submission" date="2025-08" db="UniProtKB">
        <authorList>
            <consortium name="Ensembl"/>
        </authorList>
    </citation>
    <scope>IDENTIFICATION</scope>
</reference>
<dbReference type="InterPro" id="IPR013106">
    <property type="entry name" value="Ig_V-set"/>
</dbReference>
<dbReference type="GO" id="GO:0050859">
    <property type="term" value="P:negative regulation of B cell receptor signaling pathway"/>
    <property type="evidence" value="ECO:0007669"/>
    <property type="project" value="TreeGrafter"/>
</dbReference>
<organism evidence="2 3">
    <name type="scientific">Varanus komodoensis</name>
    <name type="common">Komodo dragon</name>
    <dbReference type="NCBI Taxonomy" id="61221"/>
    <lineage>
        <taxon>Eukaryota</taxon>
        <taxon>Metazoa</taxon>
        <taxon>Chordata</taxon>
        <taxon>Craniata</taxon>
        <taxon>Vertebrata</taxon>
        <taxon>Euteleostomi</taxon>
        <taxon>Lepidosauria</taxon>
        <taxon>Squamata</taxon>
        <taxon>Bifurcata</taxon>
        <taxon>Unidentata</taxon>
        <taxon>Episquamata</taxon>
        <taxon>Toxicofera</taxon>
        <taxon>Anguimorpha</taxon>
        <taxon>Paleoanguimorpha</taxon>
        <taxon>Varanoidea</taxon>
        <taxon>Varanidae</taxon>
        <taxon>Varanus</taxon>
    </lineage>
</organism>
<dbReference type="GO" id="GO:0042609">
    <property type="term" value="F:CD4 receptor binding"/>
    <property type="evidence" value="ECO:0007669"/>
    <property type="project" value="TreeGrafter"/>
</dbReference>
<accession>A0A8D2KS30</accession>
<proteinExistence type="predicted"/>
<dbReference type="PANTHER" id="PTHR46958">
    <property type="entry name" value="B-CELL RECEPTOR CD22"/>
    <property type="match status" value="1"/>
</dbReference>
<dbReference type="Ensembl" id="ENSVKKT00000003197.1">
    <property type="protein sequence ID" value="ENSVKKP00000003108.1"/>
    <property type="gene ID" value="ENSVKKG00000002404.1"/>
</dbReference>
<dbReference type="PROSITE" id="PS50835">
    <property type="entry name" value="IG_LIKE"/>
    <property type="match status" value="2"/>
</dbReference>